<organism evidence="11 12">
    <name type="scientific">Fusarium xylarioides</name>
    <dbReference type="NCBI Taxonomy" id="221167"/>
    <lineage>
        <taxon>Eukaryota</taxon>
        <taxon>Fungi</taxon>
        <taxon>Dikarya</taxon>
        <taxon>Ascomycota</taxon>
        <taxon>Pezizomycotina</taxon>
        <taxon>Sordariomycetes</taxon>
        <taxon>Hypocreomycetidae</taxon>
        <taxon>Hypocreales</taxon>
        <taxon>Nectriaceae</taxon>
        <taxon>Fusarium</taxon>
        <taxon>Fusarium fujikuroi species complex</taxon>
    </lineage>
</organism>
<evidence type="ECO:0000256" key="1">
    <source>
        <dbReference type="ARBA" id="ARBA00001917"/>
    </source>
</evidence>
<evidence type="ECO:0000256" key="6">
    <source>
        <dbReference type="ARBA" id="ARBA00023136"/>
    </source>
</evidence>
<feature type="transmembrane region" description="Helical" evidence="8">
    <location>
        <begin position="589"/>
        <end position="611"/>
    </location>
</feature>
<keyword evidence="5" id="KW-0560">Oxidoreductase</keyword>
<dbReference type="InterPro" id="IPR000262">
    <property type="entry name" value="FMN-dep_DH"/>
</dbReference>
<feature type="transmembrane region" description="Helical" evidence="8">
    <location>
        <begin position="661"/>
        <end position="681"/>
    </location>
</feature>
<feature type="domain" description="Cytochrome b5 heme-binding" evidence="9">
    <location>
        <begin position="2"/>
        <end position="44"/>
    </location>
</feature>
<dbReference type="Gene3D" id="3.10.120.10">
    <property type="entry name" value="Cytochrome b5-like heme/steroid binding domain"/>
    <property type="match status" value="1"/>
</dbReference>
<feature type="transmembrane region" description="Helical" evidence="8">
    <location>
        <begin position="545"/>
        <end position="568"/>
    </location>
</feature>
<feature type="transmembrane region" description="Helical" evidence="8">
    <location>
        <begin position="617"/>
        <end position="640"/>
    </location>
</feature>
<dbReference type="GO" id="GO:0022857">
    <property type="term" value="F:transmembrane transporter activity"/>
    <property type="evidence" value="ECO:0007669"/>
    <property type="project" value="InterPro"/>
</dbReference>
<dbReference type="Gene3D" id="3.20.20.70">
    <property type="entry name" value="Aldolase class I"/>
    <property type="match status" value="1"/>
</dbReference>
<feature type="transmembrane region" description="Helical" evidence="8">
    <location>
        <begin position="486"/>
        <end position="508"/>
    </location>
</feature>
<dbReference type="SMART" id="SM01117">
    <property type="entry name" value="Cyt-b5"/>
    <property type="match status" value="1"/>
</dbReference>
<dbReference type="Proteomes" id="UP000750502">
    <property type="component" value="Unassembled WGS sequence"/>
</dbReference>
<dbReference type="GO" id="GO:0016491">
    <property type="term" value="F:oxidoreductase activity"/>
    <property type="evidence" value="ECO:0007669"/>
    <property type="project" value="UniProtKB-KW"/>
</dbReference>
<evidence type="ECO:0000313" key="12">
    <source>
        <dbReference type="Proteomes" id="UP000750502"/>
    </source>
</evidence>
<dbReference type="PANTHER" id="PTHR10578">
    <property type="entry name" value="S -2-HYDROXY-ACID OXIDASE-RELATED"/>
    <property type="match status" value="1"/>
</dbReference>
<dbReference type="AlphaFoldDB" id="A0A9P7HVU7"/>
<reference evidence="11" key="2">
    <citation type="submission" date="2020-10" db="EMBL/GenBank/DDBJ databases">
        <authorList>
            <person name="Peck L.D."/>
            <person name="Nowell R.W."/>
            <person name="Flood J."/>
            <person name="Ryan M.J."/>
            <person name="Barraclough T.G."/>
        </authorList>
    </citation>
    <scope>NUCLEOTIDE SEQUENCE</scope>
    <source>
        <strain evidence="11">IMI 127659i</strain>
    </source>
</reference>
<dbReference type="InterPro" id="IPR013785">
    <property type="entry name" value="Aldolase_TIM"/>
</dbReference>
<dbReference type="PROSITE" id="PS50255">
    <property type="entry name" value="CYTOCHROME_B5_2"/>
    <property type="match status" value="1"/>
</dbReference>
<evidence type="ECO:0000313" key="11">
    <source>
        <dbReference type="EMBL" id="KAG5763023.1"/>
    </source>
</evidence>
<evidence type="ECO:0000259" key="10">
    <source>
        <dbReference type="PROSITE" id="PS51349"/>
    </source>
</evidence>
<keyword evidence="4 8" id="KW-1133">Transmembrane helix</keyword>
<evidence type="ECO:0000256" key="8">
    <source>
        <dbReference type="SAM" id="Phobius"/>
    </source>
</evidence>
<comment type="caution">
    <text evidence="11">The sequence shown here is derived from an EMBL/GenBank/DDBJ whole genome shotgun (WGS) entry which is preliminary data.</text>
</comment>
<dbReference type="InterPro" id="IPR036400">
    <property type="entry name" value="Cyt_B5-like_heme/steroid_sf"/>
</dbReference>
<dbReference type="PROSITE" id="PS51349">
    <property type="entry name" value="FMN_HYDROXY_ACID_DH_2"/>
    <property type="match status" value="1"/>
</dbReference>
<dbReference type="GO" id="GO:0016020">
    <property type="term" value="C:membrane"/>
    <property type="evidence" value="ECO:0007669"/>
    <property type="project" value="UniProtKB-SubCell"/>
</dbReference>
<dbReference type="Pfam" id="PF13520">
    <property type="entry name" value="AA_permease_2"/>
    <property type="match status" value="1"/>
</dbReference>
<dbReference type="InterPro" id="IPR037396">
    <property type="entry name" value="FMN_HAD"/>
</dbReference>
<keyword evidence="12" id="KW-1185">Reference proteome</keyword>
<comment type="subcellular location">
    <subcellularLocation>
        <location evidence="2">Membrane</location>
        <topology evidence="2">Multi-pass membrane protein</topology>
    </subcellularLocation>
</comment>
<feature type="transmembrane region" description="Helical" evidence="8">
    <location>
        <begin position="693"/>
        <end position="712"/>
    </location>
</feature>
<name>A0A9P7HVU7_9HYPO</name>
<sequence length="733" mass="79714">MAKKVSVAEIRQHGTQEDIWIVVNGEVFDMTEFAPEHPGGEEKISTYNLPHRHVGHATIDEAWKDQEKDANSNLEASVDTVSEPRSKPDLSEIINLHDFERVAERFLATKPWAVIHTGSNDNITRDANNEFLNRIWLRPEIMRKVGQINTRQTLFGCDLSFPIYISPTGGSKLGGAEGEITLARAAEKTGIVQCFATPSSYPHLEILEATEKHAFFQLYVNKDRSKSEAAIRDAIATGKIKALFVTVDVPVISKREEDERASSSSGPGQPRDKKGAGFARLASSFIDTNVCWDDIKWLRSILGDTPIVAKGIQRASDAQMALAAGCDGIVISNHGGRAADGAAPAILTLLEMNRICPEVFQGMKVLIDGGFRRGSDVVKAICLGASAVGFGRPLLYSLGYGQEGAEHAINSALHIFGFLAVLIALGVTSKKNTSGYVFTTTFNNTNWSDGVAWIVGMISSIYPFLGYDGACHMAEELPHPRRNVPLAMIGSIVINGAMSFGYVTMLLFSAESLERILATPYRLPFIQIYYDATHSVVGTTFMVPVSALTAIAAAAAGMTSASRTLWAFARDDAPPFHSWIRHIQPRLKIPVNAVLVVFVLDLLLGLLYLVNPTASNAILSMSATGMYLSYLMPVVCMLVWGRSKLQPSDYGPFRLGKVLGIFLNLAAIIWMAVSIIFSLFPGSLPVTPENMNYSVAVMSGCIILGAVHFAFVGRKKFKMPVVAASVVEGMHVK</sequence>
<dbReference type="InterPro" id="IPR001199">
    <property type="entry name" value="Cyt_B5-like_heme/steroid-bd"/>
</dbReference>
<feature type="region of interest" description="Disordered" evidence="7">
    <location>
        <begin position="255"/>
        <end position="275"/>
    </location>
</feature>
<dbReference type="SUPFAM" id="SSF51395">
    <property type="entry name" value="FMN-linked oxidoreductases"/>
    <property type="match status" value="1"/>
</dbReference>
<dbReference type="SUPFAM" id="SSF55856">
    <property type="entry name" value="Cytochrome b5-like heme/steroid binding domain"/>
    <property type="match status" value="1"/>
</dbReference>
<accession>A0A9P7HVU7</accession>
<reference evidence="11" key="1">
    <citation type="journal article" date="2020" name="bioRxiv">
        <title>Historical genomics reveals the evolutionary mechanisms behind multiple outbreaks of the host-specific coffee wilt pathogen Fusarium xylarioides.</title>
        <authorList>
            <person name="Peck D."/>
            <person name="Nowell R.W."/>
            <person name="Flood J."/>
            <person name="Ryan M.J."/>
            <person name="Barraclough T.G."/>
        </authorList>
    </citation>
    <scope>NUCLEOTIDE SEQUENCE</scope>
    <source>
        <strain evidence="11">IMI 127659i</strain>
    </source>
</reference>
<dbReference type="Pfam" id="PF01070">
    <property type="entry name" value="FMN_dh"/>
    <property type="match status" value="1"/>
</dbReference>
<protein>
    <recommendedName>
        <fullName evidence="13">Cytochrome b5 heme-binding domain-containing protein</fullName>
    </recommendedName>
</protein>
<evidence type="ECO:0000256" key="4">
    <source>
        <dbReference type="ARBA" id="ARBA00022989"/>
    </source>
</evidence>
<keyword evidence="3 8" id="KW-0812">Transmembrane</keyword>
<evidence type="ECO:0000256" key="7">
    <source>
        <dbReference type="SAM" id="MobiDB-lite"/>
    </source>
</evidence>
<proteinExistence type="predicted"/>
<feature type="transmembrane region" description="Helical" evidence="8">
    <location>
        <begin position="408"/>
        <end position="427"/>
    </location>
</feature>
<dbReference type="OrthoDB" id="1925334at2759"/>
<dbReference type="PANTHER" id="PTHR10578:SF104">
    <property type="entry name" value="CYTOCHROME B2, MITOCHONDRIAL-RELATED"/>
    <property type="match status" value="1"/>
</dbReference>
<evidence type="ECO:0000256" key="2">
    <source>
        <dbReference type="ARBA" id="ARBA00004141"/>
    </source>
</evidence>
<comment type="cofactor">
    <cofactor evidence="1">
        <name>FMN</name>
        <dbReference type="ChEBI" id="CHEBI:58210"/>
    </cofactor>
</comment>
<evidence type="ECO:0000256" key="3">
    <source>
        <dbReference type="ARBA" id="ARBA00022692"/>
    </source>
</evidence>
<keyword evidence="6 8" id="KW-0472">Membrane</keyword>
<evidence type="ECO:0008006" key="13">
    <source>
        <dbReference type="Google" id="ProtNLM"/>
    </source>
</evidence>
<dbReference type="EMBL" id="JADFTT010000333">
    <property type="protein sequence ID" value="KAG5763023.1"/>
    <property type="molecule type" value="Genomic_DNA"/>
</dbReference>
<dbReference type="InterPro" id="IPR002293">
    <property type="entry name" value="AA/rel_permease1"/>
</dbReference>
<feature type="transmembrane region" description="Helical" evidence="8">
    <location>
        <begin position="447"/>
        <end position="465"/>
    </location>
</feature>
<dbReference type="Pfam" id="PF00173">
    <property type="entry name" value="Cyt-b5"/>
    <property type="match status" value="1"/>
</dbReference>
<gene>
    <name evidence="11" type="ORF">H9Q72_008858</name>
</gene>
<evidence type="ECO:0000256" key="5">
    <source>
        <dbReference type="ARBA" id="ARBA00023002"/>
    </source>
</evidence>
<feature type="domain" description="FMN hydroxy acid dehydrogenase" evidence="10">
    <location>
        <begin position="88"/>
        <end position="441"/>
    </location>
</feature>
<evidence type="ECO:0000259" key="9">
    <source>
        <dbReference type="PROSITE" id="PS50255"/>
    </source>
</evidence>